<dbReference type="RefSeq" id="WP_256131018.1">
    <property type="nucleotide sequence ID" value="NZ_JANFXK010000003.1"/>
</dbReference>
<comment type="caution">
    <text evidence="2">The sequence shown here is derived from an EMBL/GenBank/DDBJ whole genome shotgun (WGS) entry which is preliminary data.</text>
</comment>
<dbReference type="EMBL" id="JANFXK010000003">
    <property type="protein sequence ID" value="MCQ4635828.1"/>
    <property type="molecule type" value="Genomic_DNA"/>
</dbReference>
<feature type="domain" description="DUF2344" evidence="1">
    <location>
        <begin position="4"/>
        <end position="191"/>
    </location>
</feature>
<sequence>MSQYAIKFSKEGYICYTSHLDMLRLFKRALKKAGIKLSYSQGFNPHPKMGFAQPLSLGYSSIGEYLEFETDEDYSESELKKALDRQMPEGVNLFECKKLIGQKKSLAARTKSAEYIIGIPLGREPKKDGQTLCEEFLKQKEILVPKKQKKSKEMKDVNIRDKIRLLNFVIAGENLLVTAILDCGSESNLSPELLIAALTRFLMVDTDRSEMDVLRTKIHFND</sequence>
<evidence type="ECO:0000313" key="2">
    <source>
        <dbReference type="EMBL" id="MCQ4635828.1"/>
    </source>
</evidence>
<dbReference type="InterPro" id="IPR018768">
    <property type="entry name" value="DUF2344"/>
</dbReference>
<protein>
    <submittedName>
        <fullName evidence="2">TIGR03936 family radical SAM-associated protein</fullName>
    </submittedName>
</protein>
<evidence type="ECO:0000313" key="3">
    <source>
        <dbReference type="Proteomes" id="UP001524502"/>
    </source>
</evidence>
<gene>
    <name evidence="2" type="ORF">NE619_03735</name>
</gene>
<accession>A0ABT1RKX5</accession>
<reference evidence="2 3" key="1">
    <citation type="submission" date="2022-06" db="EMBL/GenBank/DDBJ databases">
        <title>Isolation of gut microbiota from human fecal samples.</title>
        <authorList>
            <person name="Pamer E.G."/>
            <person name="Barat B."/>
            <person name="Waligurski E."/>
            <person name="Medina S."/>
            <person name="Paddock L."/>
            <person name="Mostad J."/>
        </authorList>
    </citation>
    <scope>NUCLEOTIDE SEQUENCE [LARGE SCALE GENOMIC DNA]</scope>
    <source>
        <strain evidence="2 3">SL.3.17</strain>
    </source>
</reference>
<proteinExistence type="predicted"/>
<dbReference type="Pfam" id="PF10105">
    <property type="entry name" value="DUF2344"/>
    <property type="match status" value="1"/>
</dbReference>
<dbReference type="NCBIfam" id="TIGR03936">
    <property type="entry name" value="sam_1_link_chp"/>
    <property type="match status" value="1"/>
</dbReference>
<keyword evidence="3" id="KW-1185">Reference proteome</keyword>
<evidence type="ECO:0000259" key="1">
    <source>
        <dbReference type="Pfam" id="PF10105"/>
    </source>
</evidence>
<dbReference type="Proteomes" id="UP001524502">
    <property type="component" value="Unassembled WGS sequence"/>
</dbReference>
<name>A0ABT1RKX5_9FIRM</name>
<organism evidence="2 3">
    <name type="scientific">Anaerovorax odorimutans</name>
    <dbReference type="NCBI Taxonomy" id="109327"/>
    <lineage>
        <taxon>Bacteria</taxon>
        <taxon>Bacillati</taxon>
        <taxon>Bacillota</taxon>
        <taxon>Clostridia</taxon>
        <taxon>Peptostreptococcales</taxon>
        <taxon>Anaerovoracaceae</taxon>
        <taxon>Anaerovorax</taxon>
    </lineage>
</organism>